<dbReference type="NCBIfam" id="NF008107">
    <property type="entry name" value="PRK10853.1"/>
    <property type="match status" value="1"/>
</dbReference>
<evidence type="ECO:0000256" key="1">
    <source>
        <dbReference type="ARBA" id="ARBA00007198"/>
    </source>
</evidence>
<dbReference type="PANTHER" id="PTHR30041">
    <property type="entry name" value="ARSENATE REDUCTASE"/>
    <property type="match status" value="1"/>
</dbReference>
<dbReference type="Pfam" id="PF03960">
    <property type="entry name" value="ArsC"/>
    <property type="match status" value="1"/>
</dbReference>
<sequence>MKATLYGIRQCDTVTKARKWLEARHIDYEFHDFRVEGLSPELLQGWVSRLGHEILVNRRGTTWRRLDESWKDGLDKPRAIQLMLENPTVIKRPVLDFADSLLVGFNEADYSNVFGSPNGK</sequence>
<dbReference type="AlphaFoldDB" id="A0A1D8K6W5"/>
<comment type="similarity">
    <text evidence="1 2">Belongs to the ArsC family.</text>
</comment>
<reference evidence="3 4" key="1">
    <citation type="submission" date="2016-09" db="EMBL/GenBank/DDBJ databases">
        <title>Acidihalobacter prosperus V6 (DSM14174).</title>
        <authorList>
            <person name="Khaleque H.N."/>
            <person name="Ramsay J.P."/>
            <person name="Murphy R.J.T."/>
            <person name="Kaksonen A.H."/>
            <person name="Boxall N.J."/>
            <person name="Watkin E.L.J."/>
        </authorList>
    </citation>
    <scope>NUCLEOTIDE SEQUENCE [LARGE SCALE GENOMIC DNA]</scope>
    <source>
        <strain evidence="3 4">V6</strain>
    </source>
</reference>
<dbReference type="InterPro" id="IPR006504">
    <property type="entry name" value="Tscrpt_reg_Spx/MgsR"/>
</dbReference>
<dbReference type="Gene3D" id="3.40.30.10">
    <property type="entry name" value="Glutaredoxin"/>
    <property type="match status" value="1"/>
</dbReference>
<dbReference type="KEGG" id="aaeo:BJI67_06260"/>
<dbReference type="Proteomes" id="UP000095342">
    <property type="component" value="Chromosome"/>
</dbReference>
<dbReference type="CDD" id="cd03035">
    <property type="entry name" value="ArsC_Yffb"/>
    <property type="match status" value="1"/>
</dbReference>
<dbReference type="InterPro" id="IPR036249">
    <property type="entry name" value="Thioredoxin-like_sf"/>
</dbReference>
<gene>
    <name evidence="3" type="ORF">BJI67_06260</name>
</gene>
<evidence type="ECO:0000313" key="3">
    <source>
        <dbReference type="EMBL" id="AOV16717.1"/>
    </source>
</evidence>
<protein>
    <submittedName>
        <fullName evidence="3">Arsenate reductase</fullName>
    </submittedName>
</protein>
<accession>A0A1D8K6W5</accession>
<proteinExistence type="inferred from homology"/>
<organism evidence="3 4">
    <name type="scientific">Acidihalobacter aeolianus</name>
    <dbReference type="NCBI Taxonomy" id="2792603"/>
    <lineage>
        <taxon>Bacteria</taxon>
        <taxon>Pseudomonadati</taxon>
        <taxon>Pseudomonadota</taxon>
        <taxon>Gammaproteobacteria</taxon>
        <taxon>Chromatiales</taxon>
        <taxon>Ectothiorhodospiraceae</taxon>
        <taxon>Acidihalobacter</taxon>
    </lineage>
</organism>
<dbReference type="EMBL" id="CP017448">
    <property type="protein sequence ID" value="AOV16717.1"/>
    <property type="molecule type" value="Genomic_DNA"/>
</dbReference>
<evidence type="ECO:0000313" key="4">
    <source>
        <dbReference type="Proteomes" id="UP000095342"/>
    </source>
</evidence>
<dbReference type="PROSITE" id="PS51353">
    <property type="entry name" value="ARSC"/>
    <property type="match status" value="1"/>
</dbReference>
<keyword evidence="4" id="KW-1185">Reference proteome</keyword>
<dbReference type="InterPro" id="IPR006660">
    <property type="entry name" value="Arsenate_reductase-like"/>
</dbReference>
<dbReference type="RefSeq" id="WP_070072301.1">
    <property type="nucleotide sequence ID" value="NZ_CP017448.1"/>
</dbReference>
<dbReference type="SUPFAM" id="SSF52833">
    <property type="entry name" value="Thioredoxin-like"/>
    <property type="match status" value="1"/>
</dbReference>
<evidence type="ECO:0000256" key="2">
    <source>
        <dbReference type="PROSITE-ProRule" id="PRU01282"/>
    </source>
</evidence>
<dbReference type="NCBIfam" id="TIGR01617">
    <property type="entry name" value="arsC_related"/>
    <property type="match status" value="1"/>
</dbReference>
<dbReference type="PANTHER" id="PTHR30041:SF8">
    <property type="entry name" value="PROTEIN YFFB"/>
    <property type="match status" value="1"/>
</dbReference>
<name>A0A1D8K6W5_9GAMM</name>